<sequence length="179" mass="20424">MAKVTFAPDEAVLADLSPQRSSVLFPVLELVIITALLWMGVGLIDAHFDTVARNTFGTVYAPPSAVVAMLPQDQTLVVLLWLRRLLLVAWVWMAWRRCIKHLLFRARARMILTNQRLITMTGHLRSEVGEVPLRHIVDARHRGSDVAVYTMGARLPMVMHNVPHSRKFVRLLRENMRTL</sequence>
<evidence type="ECO:0000313" key="2">
    <source>
        <dbReference type="EMBL" id="QFQ02983.1"/>
    </source>
</evidence>
<keyword evidence="1" id="KW-1133">Transmembrane helix</keyword>
<keyword evidence="1" id="KW-0472">Membrane</keyword>
<reference evidence="3" key="1">
    <citation type="submission" date="2019-10" db="EMBL/GenBank/DDBJ databases">
        <title>Complete genome sequence of Corynebacterium urogenitalis DSM 108747, isolated from the genital tract of a cow.</title>
        <authorList>
            <person name="Ruckert C."/>
            <person name="Ballas P."/>
            <person name="Wagener K."/>
            <person name="Drillich M."/>
            <person name="Kaempfer P."/>
            <person name="Busse H.-J."/>
            <person name="Ehling-Schulz M."/>
        </authorList>
    </citation>
    <scope>NUCLEOTIDE SEQUENCE [LARGE SCALE GENOMIC DNA]</scope>
    <source>
        <strain evidence="3">LMM 1652</strain>
    </source>
</reference>
<dbReference type="Proteomes" id="UP000326711">
    <property type="component" value="Chromosome"/>
</dbReference>
<evidence type="ECO:0000313" key="3">
    <source>
        <dbReference type="Proteomes" id="UP000326711"/>
    </source>
</evidence>
<dbReference type="OrthoDB" id="4413216at2"/>
<dbReference type="KEGG" id="cuo:CUROG_08175"/>
<dbReference type="EMBL" id="CP045032">
    <property type="protein sequence ID" value="QFQ02983.1"/>
    <property type="molecule type" value="Genomic_DNA"/>
</dbReference>
<dbReference type="AlphaFoldDB" id="A0A5J6ZB99"/>
<keyword evidence="1" id="KW-0812">Transmembrane</keyword>
<accession>A0A5J6ZB99</accession>
<evidence type="ECO:0000256" key="1">
    <source>
        <dbReference type="SAM" id="Phobius"/>
    </source>
</evidence>
<gene>
    <name evidence="2" type="ORF">CUROG_08175</name>
</gene>
<keyword evidence="3" id="KW-1185">Reference proteome</keyword>
<protein>
    <submittedName>
        <fullName evidence="2">Uncharacterized protein</fullName>
    </submittedName>
</protein>
<feature type="transmembrane region" description="Helical" evidence="1">
    <location>
        <begin position="23"/>
        <end position="44"/>
    </location>
</feature>
<proteinExistence type="predicted"/>
<feature type="transmembrane region" description="Helical" evidence="1">
    <location>
        <begin position="76"/>
        <end position="95"/>
    </location>
</feature>
<name>A0A5J6ZB99_9CORY</name>
<organism evidence="2 3">
    <name type="scientific">Corynebacterium urogenitale</name>
    <dbReference type="NCBI Taxonomy" id="2487892"/>
    <lineage>
        <taxon>Bacteria</taxon>
        <taxon>Bacillati</taxon>
        <taxon>Actinomycetota</taxon>
        <taxon>Actinomycetes</taxon>
        <taxon>Mycobacteriales</taxon>
        <taxon>Corynebacteriaceae</taxon>
        <taxon>Corynebacterium</taxon>
    </lineage>
</organism>